<evidence type="ECO:0000259" key="1">
    <source>
        <dbReference type="Pfam" id="PF08387"/>
    </source>
</evidence>
<organism evidence="2 3">
    <name type="scientific">Urochloa decumbens</name>
    <dbReference type="NCBI Taxonomy" id="240449"/>
    <lineage>
        <taxon>Eukaryota</taxon>
        <taxon>Viridiplantae</taxon>
        <taxon>Streptophyta</taxon>
        <taxon>Embryophyta</taxon>
        <taxon>Tracheophyta</taxon>
        <taxon>Spermatophyta</taxon>
        <taxon>Magnoliopsida</taxon>
        <taxon>Liliopsida</taxon>
        <taxon>Poales</taxon>
        <taxon>Poaceae</taxon>
        <taxon>PACMAD clade</taxon>
        <taxon>Panicoideae</taxon>
        <taxon>Panicodae</taxon>
        <taxon>Paniceae</taxon>
        <taxon>Melinidinae</taxon>
        <taxon>Urochloa</taxon>
    </lineage>
</organism>
<name>A0ABC9FJQ3_9POAL</name>
<dbReference type="InterPro" id="IPR006566">
    <property type="entry name" value="FBD"/>
</dbReference>
<feature type="non-terminal residue" evidence="2">
    <location>
        <position position="1"/>
    </location>
</feature>
<feature type="domain" description="FBD" evidence="1">
    <location>
        <begin position="80"/>
        <end position="114"/>
    </location>
</feature>
<dbReference type="Pfam" id="PF08387">
    <property type="entry name" value="FBD"/>
    <property type="match status" value="1"/>
</dbReference>
<accession>A0ABC9FJQ3</accession>
<dbReference type="EMBL" id="OZ075116">
    <property type="protein sequence ID" value="CAL5076899.1"/>
    <property type="molecule type" value="Genomic_DNA"/>
</dbReference>
<evidence type="ECO:0000313" key="3">
    <source>
        <dbReference type="Proteomes" id="UP001497457"/>
    </source>
</evidence>
<protein>
    <recommendedName>
        <fullName evidence="1">FBD domain-containing protein</fullName>
    </recommendedName>
</protein>
<dbReference type="Proteomes" id="UP001497457">
    <property type="component" value="Chromosome 6rd"/>
</dbReference>
<proteinExistence type="predicted"/>
<evidence type="ECO:0000313" key="2">
    <source>
        <dbReference type="EMBL" id="CAL5076899.1"/>
    </source>
</evidence>
<gene>
    <name evidence="2" type="ORF">URODEC1_LOCUS106401</name>
</gene>
<reference evidence="2 3" key="2">
    <citation type="submission" date="2024-10" db="EMBL/GenBank/DDBJ databases">
        <authorList>
            <person name="Ryan C."/>
        </authorList>
    </citation>
    <scope>NUCLEOTIDE SEQUENCE [LARGE SCALE GENOMIC DNA]</scope>
</reference>
<reference evidence="3" key="1">
    <citation type="submission" date="2024-06" db="EMBL/GenBank/DDBJ databases">
        <authorList>
            <person name="Ryan C."/>
        </authorList>
    </citation>
    <scope>NUCLEOTIDE SEQUENCE [LARGE SCALE GENOMIC DNA]</scope>
</reference>
<dbReference type="AlphaFoldDB" id="A0ABC9FJQ3"/>
<feature type="non-terminal residue" evidence="2">
    <location>
        <position position="157"/>
    </location>
</feature>
<sequence length="157" mass="17681">MLALQFPSRLQVSCVLLHTGKFAGLKEIALGVVTSWKKSIRFVDLVLKAAPLVETLTARGNIRPLKNLKIRWTKNFAATRLRTIRIRGFSGESELLQLLFFLLRSSPVLKTLLIDTGRVRGKNRAFLDFKRPEDAVRCNFAREVAQTHLAPNVPSTV</sequence>
<keyword evidence="3" id="KW-1185">Reference proteome</keyword>